<proteinExistence type="predicted"/>
<organism evidence="2 3">
    <name type="scientific">Chromobacterium vaccinii</name>
    <dbReference type="NCBI Taxonomy" id="1108595"/>
    <lineage>
        <taxon>Bacteria</taxon>
        <taxon>Pseudomonadati</taxon>
        <taxon>Pseudomonadota</taxon>
        <taxon>Betaproteobacteria</taxon>
        <taxon>Neisseriales</taxon>
        <taxon>Chromobacteriaceae</taxon>
        <taxon>Chromobacterium</taxon>
    </lineage>
</organism>
<comment type="caution">
    <text evidence="2">The sequence shown here is derived from an EMBL/GenBank/DDBJ whole genome shotgun (WGS) entry which is preliminary data.</text>
</comment>
<name>A0ABV0FC81_9NEIS</name>
<keyword evidence="3" id="KW-1185">Reference proteome</keyword>
<feature type="domain" description="TniQ" evidence="1">
    <location>
        <begin position="4"/>
        <end position="142"/>
    </location>
</feature>
<evidence type="ECO:0000259" key="1">
    <source>
        <dbReference type="Pfam" id="PF06527"/>
    </source>
</evidence>
<sequence length="549" mass="63239">MPYLTDETIISMVARYHIQSGNPTIDRTLNTLFDTKQITLNHWIPRHLDRLAEFMPGQTDLLLEGFLQNNTLFPLLNLFLGQKGESAYLMQQSLPKRAFAGAGAVRVCLACVNDDELTHGTPYVHLSHQIPGVYTCTKHQVWLIDRCPNCRQPLSRDGSLPLGLWRECICGYSLSTFDPKIVRSRQKIELSYASFCADLLGSSASPIPADVLREMYRSRAVEMTGGRKSLLDRLVFQGMIHEFYGSVFLAKLNKDFSLGDFDKSYHWQSLSTVKEVPLIRHLALAHFLFQSIRDFKEVRAAAEVRCAEQRGKEGELQQPLDKSTKLFEEMLAVARGIPKCTLEKLWEQHYGLTKRFIKRFPDRLNELLRAASRKPPAVAKPAQMRPLLAQEDQEWADQFRKAASTLYQHADERPERVSRNRIMIEAGWKRPYPTAELSPKTWKALEESLESDWHYHARRYVWAVLVFRPEQGVSRITKASGLDNLRIKELRLFFSEVTHWPLLKPGVIVEFLENFGITRQWIGPCPDKQFPQLGRRYQRKLRESGQAAK</sequence>
<accession>A0ABV0FC81</accession>
<dbReference type="Pfam" id="PF06527">
    <property type="entry name" value="TniQ"/>
    <property type="match status" value="1"/>
</dbReference>
<dbReference type="InterPro" id="IPR009492">
    <property type="entry name" value="TniQ"/>
</dbReference>
<dbReference type="EMBL" id="JBDOJC010000001">
    <property type="protein sequence ID" value="MEO2217690.1"/>
    <property type="molecule type" value="Genomic_DNA"/>
</dbReference>
<evidence type="ECO:0000313" key="2">
    <source>
        <dbReference type="EMBL" id="MEO2217690.1"/>
    </source>
</evidence>
<dbReference type="RefSeq" id="WP_347372321.1">
    <property type="nucleotide sequence ID" value="NZ_JBDOJC010000001.1"/>
</dbReference>
<reference evidence="2 3" key="1">
    <citation type="submission" date="2024-05" db="EMBL/GenBank/DDBJ databases">
        <authorList>
            <person name="De Oliveira J.P."/>
            <person name="Noriler S.A."/>
            <person name="De Oliveira A.G."/>
            <person name="Sipoli D.S."/>
        </authorList>
    </citation>
    <scope>NUCLEOTIDE SEQUENCE [LARGE SCALE GENOMIC DNA]</scope>
    <source>
        <strain evidence="2 3">LABIM189</strain>
    </source>
</reference>
<gene>
    <name evidence="2" type="ORF">ABGV49_11545</name>
</gene>
<protein>
    <submittedName>
        <fullName evidence="2">TniQ family protein</fullName>
    </submittedName>
</protein>
<evidence type="ECO:0000313" key="3">
    <source>
        <dbReference type="Proteomes" id="UP001455709"/>
    </source>
</evidence>
<dbReference type="Proteomes" id="UP001455709">
    <property type="component" value="Unassembled WGS sequence"/>
</dbReference>